<dbReference type="InterPro" id="IPR007349">
    <property type="entry name" value="DUF418"/>
</dbReference>
<evidence type="ECO:0000259" key="2">
    <source>
        <dbReference type="Pfam" id="PF04235"/>
    </source>
</evidence>
<dbReference type="EMBL" id="AUXZ01000119">
    <property type="protein sequence ID" value="KZN46254.1"/>
    <property type="molecule type" value="Genomic_DNA"/>
</dbReference>
<dbReference type="AlphaFoldDB" id="A0A167B8G1"/>
<name>A0A167B8G1_9GAMM</name>
<comment type="caution">
    <text evidence="3">The sequence shown here is derived from an EMBL/GenBank/DDBJ whole genome shotgun (WGS) entry which is preliminary data.</text>
</comment>
<sequence>MQRVDSIDFLRGIALLGLPLTNLIYMANFTSGAMAPSSAWSDNLLIYLVDIFAHGKFRTIFSILFGVSICLLYEKYGTKSTKIIKNRLLVLGFLGCIHGFVVWPGDILLNYAVSGLLVLAVIKLKSSTLIKLAVCAIFIPILTLILLILQSGDTSIEQELINLDKIGFTVLELLQFNVKNFLAMVALLPTITLWYIFGLMLIGVLIYRLYWMSKVHLSRFVCIFILIPLSIFGSLIARLNFAEQHRLVYDLLNWLCAIPFSIALICLVLKHKQPFDTSVSLLSYVGRNSLSLYLLQSLVGVVLFQFAFPTWKIYFTQTDYFLLFIGFTILQLAVVWWFKFKSIRGPAEVVFAHCQNYLNRREY</sequence>
<feature type="transmembrane region" description="Helical" evidence="1">
    <location>
        <begin position="290"/>
        <end position="308"/>
    </location>
</feature>
<dbReference type="Pfam" id="PF04235">
    <property type="entry name" value="DUF418"/>
    <property type="match status" value="1"/>
</dbReference>
<feature type="transmembrane region" description="Helical" evidence="1">
    <location>
        <begin position="107"/>
        <end position="122"/>
    </location>
</feature>
<reference evidence="3 4" key="1">
    <citation type="submission" date="2013-07" db="EMBL/GenBank/DDBJ databases">
        <title>Comparative Genomic and Metabolomic Analysis of Twelve Strains of Pseudoalteromonas luteoviolacea.</title>
        <authorList>
            <person name="Vynne N.G."/>
            <person name="Mansson M."/>
            <person name="Gram L."/>
        </authorList>
    </citation>
    <scope>NUCLEOTIDE SEQUENCE [LARGE SCALE GENOMIC DNA]</scope>
    <source>
        <strain evidence="3 4">H33</strain>
    </source>
</reference>
<feature type="transmembrane region" description="Helical" evidence="1">
    <location>
        <begin position="251"/>
        <end position="269"/>
    </location>
</feature>
<feature type="transmembrane region" description="Helical" evidence="1">
    <location>
        <begin position="129"/>
        <end position="149"/>
    </location>
</feature>
<dbReference type="PANTHER" id="PTHR30590">
    <property type="entry name" value="INNER MEMBRANE PROTEIN"/>
    <property type="match status" value="1"/>
</dbReference>
<evidence type="ECO:0000256" key="1">
    <source>
        <dbReference type="SAM" id="Phobius"/>
    </source>
</evidence>
<dbReference type="PANTHER" id="PTHR30590:SF2">
    <property type="entry name" value="INNER MEMBRANE PROTEIN"/>
    <property type="match status" value="1"/>
</dbReference>
<accession>A0A167B8G1</accession>
<feature type="transmembrane region" description="Helical" evidence="1">
    <location>
        <begin position="181"/>
        <end position="207"/>
    </location>
</feature>
<dbReference type="InterPro" id="IPR052529">
    <property type="entry name" value="Bact_Transport_Assoc"/>
</dbReference>
<gene>
    <name evidence="3" type="ORF">N476_03765</name>
</gene>
<feature type="transmembrane region" description="Helical" evidence="1">
    <location>
        <begin position="320"/>
        <end position="338"/>
    </location>
</feature>
<dbReference type="Proteomes" id="UP000076503">
    <property type="component" value="Unassembled WGS sequence"/>
</dbReference>
<evidence type="ECO:0000313" key="4">
    <source>
        <dbReference type="Proteomes" id="UP000076503"/>
    </source>
</evidence>
<keyword evidence="1" id="KW-0812">Transmembrane</keyword>
<proteinExistence type="predicted"/>
<feature type="transmembrane region" description="Helical" evidence="1">
    <location>
        <begin position="51"/>
        <end position="72"/>
    </location>
</feature>
<keyword evidence="1" id="KW-0472">Membrane</keyword>
<evidence type="ECO:0000313" key="3">
    <source>
        <dbReference type="EMBL" id="KZN46254.1"/>
    </source>
</evidence>
<feature type="domain" description="DUF418" evidence="2">
    <location>
        <begin position="220"/>
        <end position="350"/>
    </location>
</feature>
<feature type="transmembrane region" description="Helical" evidence="1">
    <location>
        <begin position="12"/>
        <end position="31"/>
    </location>
</feature>
<feature type="transmembrane region" description="Helical" evidence="1">
    <location>
        <begin position="219"/>
        <end position="239"/>
    </location>
</feature>
<protein>
    <recommendedName>
        <fullName evidence="2">DUF418 domain-containing protein</fullName>
    </recommendedName>
</protein>
<dbReference type="OrthoDB" id="9807744at2"/>
<feature type="transmembrane region" description="Helical" evidence="1">
    <location>
        <begin position="84"/>
        <end position="101"/>
    </location>
</feature>
<keyword evidence="1" id="KW-1133">Transmembrane helix</keyword>
<organism evidence="3 4">
    <name type="scientific">Pseudoalteromonas luteoviolacea H33</name>
    <dbReference type="NCBI Taxonomy" id="1365251"/>
    <lineage>
        <taxon>Bacteria</taxon>
        <taxon>Pseudomonadati</taxon>
        <taxon>Pseudomonadota</taxon>
        <taxon>Gammaproteobacteria</taxon>
        <taxon>Alteromonadales</taxon>
        <taxon>Pseudoalteromonadaceae</taxon>
        <taxon>Pseudoalteromonas</taxon>
    </lineage>
</organism>
<dbReference type="PATRIC" id="fig|1365251.3.peg.4531"/>